<dbReference type="Proteomes" id="UP000006228">
    <property type="component" value="Unassembled WGS sequence"/>
</dbReference>
<evidence type="ECO:0000313" key="1">
    <source>
        <dbReference type="EMBL" id="EGA68660.1"/>
    </source>
</evidence>
<organism evidence="1 2">
    <name type="scientific">Vibrio sinaloensis DSM 21326</name>
    <dbReference type="NCBI Taxonomy" id="945550"/>
    <lineage>
        <taxon>Bacteria</taxon>
        <taxon>Pseudomonadati</taxon>
        <taxon>Pseudomonadota</taxon>
        <taxon>Gammaproteobacteria</taxon>
        <taxon>Vibrionales</taxon>
        <taxon>Vibrionaceae</taxon>
        <taxon>Vibrio</taxon>
        <taxon>Vibrio oreintalis group</taxon>
    </lineage>
</organism>
<dbReference type="GO" id="GO:0005829">
    <property type="term" value="C:cytosol"/>
    <property type="evidence" value="ECO:0007669"/>
    <property type="project" value="TreeGrafter"/>
</dbReference>
<dbReference type="GO" id="GO:0004623">
    <property type="term" value="F:phospholipase A2 activity"/>
    <property type="evidence" value="ECO:0007669"/>
    <property type="project" value="TreeGrafter"/>
</dbReference>
<dbReference type="GeneID" id="95570807"/>
<sequence length="539" mass="59707">MNKFYIEYWAQQNYFPELDLQCFKQGGEYAERDLGIAFAGGGTRSAACTLGQLKALHDLDLIDRVKYISAVSGGGWAAVPYSFTNNLEAYFGKILEPTKITTSLCKHTLPGSLQRAITSSPLIFNLLKGGGKLRGDESFAYALGQVFLKPYDLESRSRYFTFNDETKSAALSGFPNGMSAQFQLSRDGAPFLILGATLLNEDGLNSDKKYHVEYTPYYSGVRVGHTDNDFFSQDDYFGGGYVTSCGYDCRGPYAKLDEGTKSKMLVKQAPQSGLDFTNEKAFSLSDIIASTGVAPQEITNNIGLGALGFPEFNHIPLNVPDDKLQVTEEYPHSDGGHLENLGVMPLLARKVPTIVVFVNTKKPFVPDMNQPLNSSINKSLKALFMPIDNLFKFGDFDTNVVFKDGKNKLLDVIAQFSAQVDKESSSGEYVANTALIAKSELTTRKNSHYGIDEDHQVEVIWVYNCRSKEWEDSIAERSLASKLAEKKKWIGNQDGLEDFPHYGTFFENLRGVVELTPLQTNLLTNLSYWVAKKALAGLT</sequence>
<dbReference type="InterPro" id="IPR016035">
    <property type="entry name" value="Acyl_Trfase/lysoPLipase"/>
</dbReference>
<gene>
    <name evidence="1" type="ORF">VISI1226_03430</name>
</gene>
<comment type="caution">
    <text evidence="1">The sequence shown here is derived from an EMBL/GenBank/DDBJ whole genome shotgun (WGS) entry which is preliminary data.</text>
</comment>
<protein>
    <submittedName>
        <fullName evidence="1">Uncharacterized protein</fullName>
    </submittedName>
</protein>
<reference evidence="1 2" key="1">
    <citation type="journal article" date="2012" name="Int. J. Syst. Evol. Microbiol.">
        <title>Vibrio caribbeanicus sp. nov., isolated from the marine sponge Scleritoderma cyanea.</title>
        <authorList>
            <person name="Hoffmann M."/>
            <person name="Monday S.R."/>
            <person name="Allard M.W."/>
            <person name="Strain E.A."/>
            <person name="Whittaker P."/>
            <person name="Naum M."/>
            <person name="McCarthy P.J."/>
            <person name="Lopez J.V."/>
            <person name="Fischer M."/>
            <person name="Brown E.W."/>
        </authorList>
    </citation>
    <scope>NUCLEOTIDE SEQUENCE [LARGE SCALE GENOMIC DNA]</scope>
    <source>
        <strain evidence="2">DSMZ 21326</strain>
    </source>
</reference>
<dbReference type="RefSeq" id="WP_008079961.1">
    <property type="nucleotide sequence ID" value="NZ_AEVT01000099.1"/>
</dbReference>
<dbReference type="EMBL" id="AEVT01000099">
    <property type="protein sequence ID" value="EGA68660.1"/>
    <property type="molecule type" value="Genomic_DNA"/>
</dbReference>
<dbReference type="PANTHER" id="PTHR10728:SF40">
    <property type="entry name" value="PATATIN FAMILY PROTEIN"/>
    <property type="match status" value="1"/>
</dbReference>
<accession>E8MB77</accession>
<dbReference type="eggNOG" id="COG1752">
    <property type="taxonomic scope" value="Bacteria"/>
</dbReference>
<name>E8MB77_PHOS4</name>
<dbReference type="Gene3D" id="3.40.1090.10">
    <property type="entry name" value="Cytosolic phospholipase A2 catalytic domain"/>
    <property type="match status" value="1"/>
</dbReference>
<dbReference type="PANTHER" id="PTHR10728">
    <property type="entry name" value="CYTOSOLIC PHOSPHOLIPASE A2"/>
    <property type="match status" value="1"/>
</dbReference>
<proteinExistence type="predicted"/>
<dbReference type="AlphaFoldDB" id="E8MB77"/>
<dbReference type="OrthoDB" id="8480005at2"/>
<dbReference type="SUPFAM" id="SSF52151">
    <property type="entry name" value="FabD/lysophospholipase-like"/>
    <property type="match status" value="1"/>
</dbReference>
<evidence type="ECO:0000313" key="2">
    <source>
        <dbReference type="Proteomes" id="UP000006228"/>
    </source>
</evidence>
<dbReference type="GO" id="GO:0046475">
    <property type="term" value="P:glycerophospholipid catabolic process"/>
    <property type="evidence" value="ECO:0007669"/>
    <property type="project" value="TreeGrafter"/>
</dbReference>